<feature type="transmembrane region" description="Helical" evidence="6">
    <location>
        <begin position="138"/>
        <end position="161"/>
    </location>
</feature>
<dbReference type="PANTHER" id="PTHR21716:SF64">
    <property type="entry name" value="AI-2 TRANSPORT PROTEIN TQSA"/>
    <property type="match status" value="1"/>
</dbReference>
<dbReference type="EMBL" id="VCYH01000005">
    <property type="protein sequence ID" value="MDN7024931.1"/>
    <property type="molecule type" value="Genomic_DNA"/>
</dbReference>
<comment type="similarity">
    <text evidence="2">Belongs to the autoinducer-2 exporter (AI-2E) (TC 2.A.86) family.</text>
</comment>
<reference evidence="7" key="1">
    <citation type="submission" date="2019-05" db="EMBL/GenBank/DDBJ databases">
        <title>Methanoculleus sp. FWC-SCC1, a methanogenic archaeon isolated from deep marine cold seep.</title>
        <authorList>
            <person name="Chen Y.-W."/>
            <person name="Chen S.-C."/>
            <person name="Teng N.-H."/>
            <person name="Lai M.-C."/>
        </authorList>
    </citation>
    <scope>NUCLEOTIDE SEQUENCE</scope>
    <source>
        <strain evidence="7">FWC-SCC1</strain>
    </source>
</reference>
<feature type="transmembrane region" description="Helical" evidence="6">
    <location>
        <begin position="252"/>
        <end position="271"/>
    </location>
</feature>
<comment type="subcellular location">
    <subcellularLocation>
        <location evidence="1">Membrane</location>
        <topology evidence="1">Multi-pass membrane protein</topology>
    </subcellularLocation>
</comment>
<dbReference type="Proteomes" id="UP001168338">
    <property type="component" value="Unassembled WGS sequence"/>
</dbReference>
<keyword evidence="5 6" id="KW-0472">Membrane</keyword>
<feature type="transmembrane region" description="Helical" evidence="6">
    <location>
        <begin position="283"/>
        <end position="301"/>
    </location>
</feature>
<evidence type="ECO:0000313" key="8">
    <source>
        <dbReference type="Proteomes" id="UP001168338"/>
    </source>
</evidence>
<feature type="transmembrane region" description="Helical" evidence="6">
    <location>
        <begin position="61"/>
        <end position="87"/>
    </location>
</feature>
<evidence type="ECO:0000256" key="2">
    <source>
        <dbReference type="ARBA" id="ARBA00009773"/>
    </source>
</evidence>
<dbReference type="PANTHER" id="PTHR21716">
    <property type="entry name" value="TRANSMEMBRANE PROTEIN"/>
    <property type="match status" value="1"/>
</dbReference>
<name>A0ABT8MAL5_9EURY</name>
<feature type="transmembrane region" description="Helical" evidence="6">
    <location>
        <begin position="205"/>
        <end position="232"/>
    </location>
</feature>
<evidence type="ECO:0000313" key="7">
    <source>
        <dbReference type="EMBL" id="MDN7024931.1"/>
    </source>
</evidence>
<evidence type="ECO:0000256" key="4">
    <source>
        <dbReference type="ARBA" id="ARBA00022989"/>
    </source>
</evidence>
<feature type="transmembrane region" description="Helical" evidence="6">
    <location>
        <begin position="16"/>
        <end position="49"/>
    </location>
</feature>
<evidence type="ECO:0000256" key="5">
    <source>
        <dbReference type="ARBA" id="ARBA00023136"/>
    </source>
</evidence>
<accession>A0ABT8MAL5</accession>
<sequence length="348" mass="36388">MTMPAPSHLASLTRVVVITAVVVTGMHLGAAIASPVLVGFILAVIVTPIVHRLEERGLPSLAAVLAMTGVIAGIGLLLVAVFSLSLIELDSALPAYHNLLQAQLETLQAWLAEIGLMTSLELPGAAAEPLLIPSLGEILAGLSILVIDFLVILIVAVFMLLEVASIRGKLEKSLGTDARTELNRSAINLVAYAALRTKSGLATGIGIAILLLLLGIDAPALWAVLIVVLGYIPYFGRPIASVPPIGLAWLQHGLPGALAVAGGIFAFDFAARRLLLPYPAEQALRISPLVIILSVLAWGLVLGVPGLFLGAPLALLIKAVLSSSEETRWLAILMEPSDDIEVTGERSE</sequence>
<proteinExistence type="inferred from homology"/>
<protein>
    <submittedName>
        <fullName evidence="7">AI-2E family transporter</fullName>
    </submittedName>
</protein>
<keyword evidence="4 6" id="KW-1133">Transmembrane helix</keyword>
<dbReference type="Pfam" id="PF01594">
    <property type="entry name" value="AI-2E_transport"/>
    <property type="match status" value="1"/>
</dbReference>
<organism evidence="7 8">
    <name type="scientific">Methanoculleus frigidifontis</name>
    <dbReference type="NCBI Taxonomy" id="2584085"/>
    <lineage>
        <taxon>Archaea</taxon>
        <taxon>Methanobacteriati</taxon>
        <taxon>Methanobacteriota</taxon>
        <taxon>Stenosarchaea group</taxon>
        <taxon>Methanomicrobia</taxon>
        <taxon>Methanomicrobiales</taxon>
        <taxon>Methanomicrobiaceae</taxon>
        <taxon>Methanoculleus</taxon>
    </lineage>
</organism>
<gene>
    <name evidence="7" type="ORF">FGU65_08530</name>
</gene>
<evidence type="ECO:0000256" key="6">
    <source>
        <dbReference type="SAM" id="Phobius"/>
    </source>
</evidence>
<evidence type="ECO:0000256" key="3">
    <source>
        <dbReference type="ARBA" id="ARBA00022692"/>
    </source>
</evidence>
<comment type="caution">
    <text evidence="7">The sequence shown here is derived from an EMBL/GenBank/DDBJ whole genome shotgun (WGS) entry which is preliminary data.</text>
</comment>
<keyword evidence="3 6" id="KW-0812">Transmembrane</keyword>
<evidence type="ECO:0000256" key="1">
    <source>
        <dbReference type="ARBA" id="ARBA00004141"/>
    </source>
</evidence>
<keyword evidence="8" id="KW-1185">Reference proteome</keyword>
<dbReference type="InterPro" id="IPR002549">
    <property type="entry name" value="AI-2E-like"/>
</dbReference>